<gene>
    <name evidence="2" type="ORF">JD77_06353</name>
</gene>
<comment type="caution">
    <text evidence="2">The sequence shown here is derived from an EMBL/GenBank/DDBJ whole genome shotgun (WGS) entry which is preliminary data.</text>
</comment>
<keyword evidence="3" id="KW-1185">Reference proteome</keyword>
<dbReference type="Proteomes" id="UP000319825">
    <property type="component" value="Unassembled WGS sequence"/>
</dbReference>
<organism evidence="2 3">
    <name type="scientific">Micromonospora olivasterospora</name>
    <dbReference type="NCBI Taxonomy" id="1880"/>
    <lineage>
        <taxon>Bacteria</taxon>
        <taxon>Bacillati</taxon>
        <taxon>Actinomycetota</taxon>
        <taxon>Actinomycetes</taxon>
        <taxon>Micromonosporales</taxon>
        <taxon>Micromonosporaceae</taxon>
        <taxon>Micromonospora</taxon>
    </lineage>
</organism>
<evidence type="ECO:0000313" key="2">
    <source>
        <dbReference type="EMBL" id="TWH62302.1"/>
    </source>
</evidence>
<keyword evidence="1" id="KW-0812">Transmembrane</keyword>
<evidence type="ECO:0000313" key="3">
    <source>
        <dbReference type="Proteomes" id="UP000319825"/>
    </source>
</evidence>
<sequence>MRDVTCLPHLDVPVRQNRWLVQVFLVVGVYGLVLTMLAWGFPVEVCVLASAAVTATAVQATRSAAAPARSLLSYLAALPPRA</sequence>
<dbReference type="RefSeq" id="WP_145777907.1">
    <property type="nucleotide sequence ID" value="NZ_BAAATQ010000102.1"/>
</dbReference>
<feature type="transmembrane region" description="Helical" evidence="1">
    <location>
        <begin position="20"/>
        <end position="41"/>
    </location>
</feature>
<protein>
    <submittedName>
        <fullName evidence="2">Uncharacterized protein</fullName>
    </submittedName>
</protein>
<keyword evidence="1" id="KW-1133">Transmembrane helix</keyword>
<name>A0A562HUJ9_MICOL</name>
<dbReference type="EMBL" id="VLKE01000002">
    <property type="protein sequence ID" value="TWH62302.1"/>
    <property type="molecule type" value="Genomic_DNA"/>
</dbReference>
<keyword evidence="1" id="KW-0472">Membrane</keyword>
<reference evidence="2 3" key="1">
    <citation type="submission" date="2019-07" db="EMBL/GenBank/DDBJ databases">
        <title>R&amp;d 2014.</title>
        <authorList>
            <person name="Klenk H.-P."/>
        </authorList>
    </citation>
    <scope>NUCLEOTIDE SEQUENCE [LARGE SCALE GENOMIC DNA]</scope>
    <source>
        <strain evidence="2 3">DSM 43868</strain>
    </source>
</reference>
<proteinExistence type="predicted"/>
<accession>A0A562HUJ9</accession>
<evidence type="ECO:0000256" key="1">
    <source>
        <dbReference type="SAM" id="Phobius"/>
    </source>
</evidence>
<dbReference type="AlphaFoldDB" id="A0A562HUJ9"/>